<dbReference type="GO" id="GO:0019239">
    <property type="term" value="F:deaminase activity"/>
    <property type="evidence" value="ECO:0007669"/>
    <property type="project" value="TreeGrafter"/>
</dbReference>
<dbReference type="GO" id="GO:0005829">
    <property type="term" value="C:cytosol"/>
    <property type="evidence" value="ECO:0007669"/>
    <property type="project" value="TreeGrafter"/>
</dbReference>
<evidence type="ECO:0000256" key="1">
    <source>
        <dbReference type="ARBA" id="ARBA00010552"/>
    </source>
</evidence>
<name>A0A9X3CST8_9VIBR</name>
<dbReference type="Gene3D" id="3.30.1330.40">
    <property type="entry name" value="RutC-like"/>
    <property type="match status" value="1"/>
</dbReference>
<comment type="similarity">
    <text evidence="1">Belongs to the RutC family.</text>
</comment>
<evidence type="ECO:0000313" key="3">
    <source>
        <dbReference type="Proteomes" id="UP001155587"/>
    </source>
</evidence>
<dbReference type="AlphaFoldDB" id="A0A9X3CST8"/>
<proteinExistence type="inferred from homology"/>
<accession>A0A9X3CST8</accession>
<sequence length="142" mass="15684">MEFINTACAKQPNGHYSQATLISNTLYISEQLPDTAASVEKKDMAKEVERQTRSVLNNTLALTQAAGGTLQSIALVRFYSTDVKYWPILDQTFADFMGEHKPARAVICVASIKQDFWVMAEAIAEITMPTAEESCDGYHLCG</sequence>
<dbReference type="EMBL" id="JAKRRY010000063">
    <property type="protein sequence ID" value="MCW8349112.1"/>
    <property type="molecule type" value="Genomic_DNA"/>
</dbReference>
<dbReference type="InterPro" id="IPR035959">
    <property type="entry name" value="RutC-like_sf"/>
</dbReference>
<organism evidence="2 3">
    <name type="scientific">Vibrio qingdaonensis</name>
    <dbReference type="NCBI Taxonomy" id="2829491"/>
    <lineage>
        <taxon>Bacteria</taxon>
        <taxon>Pseudomonadati</taxon>
        <taxon>Pseudomonadota</taxon>
        <taxon>Gammaproteobacteria</taxon>
        <taxon>Vibrionales</taxon>
        <taxon>Vibrionaceae</taxon>
        <taxon>Vibrio</taxon>
    </lineage>
</organism>
<dbReference type="SUPFAM" id="SSF55298">
    <property type="entry name" value="YjgF-like"/>
    <property type="match status" value="1"/>
</dbReference>
<dbReference type="InterPro" id="IPR006175">
    <property type="entry name" value="YjgF/YER057c/UK114"/>
</dbReference>
<reference evidence="2" key="1">
    <citation type="submission" date="2022-02" db="EMBL/GenBank/DDBJ databases">
        <title>Vibrio sp. nov, a new bacterium isolated from seawater.</title>
        <authorList>
            <person name="Yuan Y."/>
        </authorList>
    </citation>
    <scope>NUCLEOTIDE SEQUENCE</scope>
    <source>
        <strain evidence="2">ZSDZ65</strain>
    </source>
</reference>
<evidence type="ECO:0000313" key="2">
    <source>
        <dbReference type="EMBL" id="MCW8349112.1"/>
    </source>
</evidence>
<dbReference type="RefSeq" id="WP_265677762.1">
    <property type="nucleotide sequence ID" value="NZ_JAKRRY010000063.1"/>
</dbReference>
<gene>
    <name evidence="2" type="ORF">MD535_24285</name>
</gene>
<dbReference type="Pfam" id="PF01042">
    <property type="entry name" value="Ribonuc_L-PSP"/>
    <property type="match status" value="1"/>
</dbReference>
<dbReference type="PANTHER" id="PTHR11803:SF58">
    <property type="entry name" value="PROTEIN HMF1-RELATED"/>
    <property type="match status" value="1"/>
</dbReference>
<dbReference type="Proteomes" id="UP001155587">
    <property type="component" value="Unassembled WGS sequence"/>
</dbReference>
<dbReference type="CDD" id="cd00448">
    <property type="entry name" value="YjgF_YER057c_UK114_family"/>
    <property type="match status" value="1"/>
</dbReference>
<dbReference type="PANTHER" id="PTHR11803">
    <property type="entry name" value="2-IMINOBUTANOATE/2-IMINOPROPANOATE DEAMINASE RIDA"/>
    <property type="match status" value="1"/>
</dbReference>
<keyword evidence="3" id="KW-1185">Reference proteome</keyword>
<comment type="caution">
    <text evidence="2">The sequence shown here is derived from an EMBL/GenBank/DDBJ whole genome shotgun (WGS) entry which is preliminary data.</text>
</comment>
<protein>
    <submittedName>
        <fullName evidence="2">RidA family protein</fullName>
    </submittedName>
</protein>